<feature type="domain" description="C2H2-type" evidence="6">
    <location>
        <begin position="45"/>
        <end position="59"/>
    </location>
</feature>
<dbReference type="SMART" id="SM00355">
    <property type="entry name" value="ZnF_C2H2"/>
    <property type="match status" value="3"/>
</dbReference>
<evidence type="ECO:0000256" key="3">
    <source>
        <dbReference type="ARBA" id="ARBA00022771"/>
    </source>
</evidence>
<gene>
    <name evidence="7" type="primary">Prdm9_36</name>
    <name evidence="7" type="ORF">CEXT_593391</name>
</gene>
<protein>
    <submittedName>
        <fullName evidence="7">Histone-lysine N-methyltransferase PRDM9</fullName>
    </submittedName>
</protein>
<dbReference type="InterPro" id="IPR013087">
    <property type="entry name" value="Znf_C2H2_type"/>
</dbReference>
<dbReference type="GO" id="GO:0008270">
    <property type="term" value="F:zinc ion binding"/>
    <property type="evidence" value="ECO:0007669"/>
    <property type="project" value="UniProtKB-KW"/>
</dbReference>
<organism evidence="7 8">
    <name type="scientific">Caerostris extrusa</name>
    <name type="common">Bark spider</name>
    <name type="synonym">Caerostris bankana</name>
    <dbReference type="NCBI Taxonomy" id="172846"/>
    <lineage>
        <taxon>Eukaryota</taxon>
        <taxon>Metazoa</taxon>
        <taxon>Ecdysozoa</taxon>
        <taxon>Arthropoda</taxon>
        <taxon>Chelicerata</taxon>
        <taxon>Arachnida</taxon>
        <taxon>Araneae</taxon>
        <taxon>Araneomorphae</taxon>
        <taxon>Entelegynae</taxon>
        <taxon>Araneoidea</taxon>
        <taxon>Araneidae</taxon>
        <taxon>Caerostris</taxon>
    </lineage>
</organism>
<evidence type="ECO:0000259" key="6">
    <source>
        <dbReference type="PROSITE" id="PS50157"/>
    </source>
</evidence>
<keyword evidence="1" id="KW-0479">Metal-binding</keyword>
<keyword evidence="4" id="KW-0862">Zinc</keyword>
<dbReference type="PANTHER" id="PTHR24403:SF109">
    <property type="entry name" value="ZINC FINGER PROTEIN 845-LIKE"/>
    <property type="match status" value="1"/>
</dbReference>
<dbReference type="GO" id="GO:0005634">
    <property type="term" value="C:nucleus"/>
    <property type="evidence" value="ECO:0007669"/>
    <property type="project" value="TreeGrafter"/>
</dbReference>
<sequence>MRPSAVVTIYSVFKVCFQINFHWRPLKTGNFTHVSIVHTKTINGSHLKRHLRVHTGERPFVCKVCGKGTRKELLYFSKKIMMDDNQIKVNFCPFCSYTTSSKSHLQQHLRKHTGERPFVCKTCGATYPSISKGLFTIVLIAHIVLLKGRPHYSTIELHQNYAFQTVPRKPFMIHVCPLCSTIESYNAFSNVNEASTEFDVRQYTCPCCSYSAKYKSVLKSHMKKHTEDRPFLSHENLRIRKRIFRCDLCKEGFCTAHAYHNLFYFEREKKYKKCAFYVQHLTCTWYNFCNVAEFFKMITQSTPNFRTHHCRYCSYTTLIKSVLTRTFEIFSENMDQLRHAVPRDLLHACPHCLYSTNIKTHLTAHIRIHTGRDRFNVKFVDNVLFKSHIYNDI</sequence>
<dbReference type="GO" id="GO:0045944">
    <property type="term" value="P:positive regulation of transcription by RNA polymerase II"/>
    <property type="evidence" value="ECO:0007669"/>
    <property type="project" value="TreeGrafter"/>
</dbReference>
<keyword evidence="2" id="KW-0677">Repeat</keyword>
<dbReference type="Gene3D" id="3.30.160.60">
    <property type="entry name" value="Classic Zinc Finger"/>
    <property type="match status" value="5"/>
</dbReference>
<keyword evidence="8" id="KW-1185">Reference proteome</keyword>
<comment type="caution">
    <text evidence="7">The sequence shown here is derived from an EMBL/GenBank/DDBJ whole genome shotgun (WGS) entry which is preliminary data.</text>
</comment>
<feature type="domain" description="C2H2-type" evidence="6">
    <location>
        <begin position="203"/>
        <end position="230"/>
    </location>
</feature>
<evidence type="ECO:0000313" key="8">
    <source>
        <dbReference type="Proteomes" id="UP001054945"/>
    </source>
</evidence>
<proteinExistence type="predicted"/>
<evidence type="ECO:0000313" key="7">
    <source>
        <dbReference type="EMBL" id="GIY34115.1"/>
    </source>
</evidence>
<dbReference type="AlphaFoldDB" id="A0AAV4SNR4"/>
<dbReference type="EMBL" id="BPLR01009724">
    <property type="protein sequence ID" value="GIY34115.1"/>
    <property type="molecule type" value="Genomic_DNA"/>
</dbReference>
<dbReference type="InterPro" id="IPR036236">
    <property type="entry name" value="Znf_C2H2_sf"/>
</dbReference>
<evidence type="ECO:0000256" key="4">
    <source>
        <dbReference type="ARBA" id="ARBA00022833"/>
    </source>
</evidence>
<evidence type="ECO:0000256" key="2">
    <source>
        <dbReference type="ARBA" id="ARBA00022737"/>
    </source>
</evidence>
<dbReference type="InterPro" id="IPR050688">
    <property type="entry name" value="Zinc_finger/UBP_domain"/>
</dbReference>
<evidence type="ECO:0000256" key="1">
    <source>
        <dbReference type="ARBA" id="ARBA00022723"/>
    </source>
</evidence>
<accession>A0AAV4SNR4</accession>
<feature type="domain" description="C2H2-type" evidence="6">
    <location>
        <begin position="347"/>
        <end position="374"/>
    </location>
</feature>
<keyword evidence="3 5" id="KW-0863">Zinc-finger</keyword>
<dbReference type="Proteomes" id="UP001054945">
    <property type="component" value="Unassembled WGS sequence"/>
</dbReference>
<feature type="domain" description="C2H2-type" evidence="6">
    <location>
        <begin position="90"/>
        <end position="117"/>
    </location>
</feature>
<dbReference type="PANTHER" id="PTHR24403">
    <property type="entry name" value="ZINC FINGER PROTEIN"/>
    <property type="match status" value="1"/>
</dbReference>
<reference evidence="7 8" key="1">
    <citation type="submission" date="2021-06" db="EMBL/GenBank/DDBJ databases">
        <title>Caerostris extrusa draft genome.</title>
        <authorList>
            <person name="Kono N."/>
            <person name="Arakawa K."/>
        </authorList>
    </citation>
    <scope>NUCLEOTIDE SEQUENCE [LARGE SCALE GENOMIC DNA]</scope>
</reference>
<evidence type="ECO:0000256" key="5">
    <source>
        <dbReference type="PROSITE-ProRule" id="PRU00042"/>
    </source>
</evidence>
<name>A0AAV4SNR4_CAEEX</name>
<dbReference type="PROSITE" id="PS50157">
    <property type="entry name" value="ZINC_FINGER_C2H2_2"/>
    <property type="match status" value="4"/>
</dbReference>
<dbReference type="SUPFAM" id="SSF57667">
    <property type="entry name" value="beta-beta-alpha zinc fingers"/>
    <property type="match status" value="3"/>
</dbReference>